<organism evidence="1 2">
    <name type="scientific">Muraenolepis orangiensis</name>
    <name type="common">Patagonian moray cod</name>
    <dbReference type="NCBI Taxonomy" id="630683"/>
    <lineage>
        <taxon>Eukaryota</taxon>
        <taxon>Metazoa</taxon>
        <taxon>Chordata</taxon>
        <taxon>Craniata</taxon>
        <taxon>Vertebrata</taxon>
        <taxon>Euteleostomi</taxon>
        <taxon>Actinopterygii</taxon>
        <taxon>Neopterygii</taxon>
        <taxon>Teleostei</taxon>
        <taxon>Neoteleostei</taxon>
        <taxon>Acanthomorphata</taxon>
        <taxon>Zeiogadaria</taxon>
        <taxon>Gadariae</taxon>
        <taxon>Gadiformes</taxon>
        <taxon>Muraenolepidoidei</taxon>
        <taxon>Muraenolepididae</taxon>
        <taxon>Muraenolepis</taxon>
    </lineage>
</organism>
<comment type="caution">
    <text evidence="1">The sequence shown here is derived from an EMBL/GenBank/DDBJ whole genome shotgun (WGS) entry which is preliminary data.</text>
</comment>
<dbReference type="EMBL" id="JANIIK010000119">
    <property type="protein sequence ID" value="KAJ3584063.1"/>
    <property type="molecule type" value="Genomic_DNA"/>
</dbReference>
<accession>A0A9Q0D8R0</accession>
<keyword evidence="2" id="KW-1185">Reference proteome</keyword>
<evidence type="ECO:0000313" key="1">
    <source>
        <dbReference type="EMBL" id="KAJ3584063.1"/>
    </source>
</evidence>
<dbReference type="Proteomes" id="UP001148018">
    <property type="component" value="Unassembled WGS sequence"/>
</dbReference>
<proteinExistence type="predicted"/>
<protein>
    <submittedName>
        <fullName evidence="1">Uncharacterized protein</fullName>
    </submittedName>
</protein>
<name>A0A9Q0D8R0_9TELE</name>
<reference evidence="1" key="1">
    <citation type="submission" date="2022-07" db="EMBL/GenBank/DDBJ databases">
        <title>Chromosome-level genome of Muraenolepis orangiensis.</title>
        <authorList>
            <person name="Kim J."/>
        </authorList>
    </citation>
    <scope>NUCLEOTIDE SEQUENCE</scope>
    <source>
        <strain evidence="1">KU_S4_2022</strain>
        <tissue evidence="1">Muscle</tissue>
    </source>
</reference>
<evidence type="ECO:0000313" key="2">
    <source>
        <dbReference type="Proteomes" id="UP001148018"/>
    </source>
</evidence>
<gene>
    <name evidence="1" type="ORF">NHX12_014559</name>
</gene>
<sequence length="156" mass="16605">MRLTHGGVVAIPREARPFNQEFDYGALSLPDSRQVRAVTQATTRLQVTGARFMPLIDTGPAVVFPRCLLRGGANPAQVTLALPRLPDACLGTQTHPRGLAPGEQPWISPDPLFGLCLSGSPPNDDNDDNIHMMLQPIREGGGGGGVPAVVKHVKVM</sequence>
<dbReference type="AlphaFoldDB" id="A0A9Q0D8R0"/>